<evidence type="ECO:0000256" key="5">
    <source>
        <dbReference type="ARBA" id="ARBA00022989"/>
    </source>
</evidence>
<feature type="transmembrane region" description="Helical" evidence="7">
    <location>
        <begin position="50"/>
        <end position="75"/>
    </location>
</feature>
<proteinExistence type="inferred from homology"/>
<feature type="domain" description="VTT" evidence="8">
    <location>
        <begin position="30"/>
        <end position="160"/>
    </location>
</feature>
<evidence type="ECO:0000256" key="3">
    <source>
        <dbReference type="ARBA" id="ARBA00022475"/>
    </source>
</evidence>
<evidence type="ECO:0000256" key="6">
    <source>
        <dbReference type="ARBA" id="ARBA00023136"/>
    </source>
</evidence>
<protein>
    <submittedName>
        <fullName evidence="9">DedA family protein</fullName>
    </submittedName>
</protein>
<dbReference type="GO" id="GO:0005886">
    <property type="term" value="C:plasma membrane"/>
    <property type="evidence" value="ECO:0007669"/>
    <property type="project" value="UniProtKB-SubCell"/>
</dbReference>
<evidence type="ECO:0000313" key="10">
    <source>
        <dbReference type="Proteomes" id="UP000307943"/>
    </source>
</evidence>
<gene>
    <name evidence="9" type="ORF">FE784_31105</name>
</gene>
<keyword evidence="6 7" id="KW-0472">Membrane</keyword>
<evidence type="ECO:0000259" key="8">
    <source>
        <dbReference type="Pfam" id="PF09335"/>
    </source>
</evidence>
<dbReference type="Pfam" id="PF09335">
    <property type="entry name" value="VTT_dom"/>
    <property type="match status" value="1"/>
</dbReference>
<dbReference type="OrthoDB" id="9813426at2"/>
<reference evidence="9 10" key="1">
    <citation type="submission" date="2019-05" db="EMBL/GenBank/DDBJ databases">
        <title>We sequenced the genome of Paenibacillus hemerocallicola KCTC 33185 for further insight into its adaptation and study the phylogeny of Paenibacillus.</title>
        <authorList>
            <person name="Narsing Rao M.P."/>
        </authorList>
    </citation>
    <scope>NUCLEOTIDE SEQUENCE [LARGE SCALE GENOMIC DNA]</scope>
    <source>
        <strain evidence="9 10">KCTC 33185</strain>
    </source>
</reference>
<accession>A0A5C4SZQ7</accession>
<comment type="caution">
    <text evidence="9">The sequence shown here is derived from an EMBL/GenBank/DDBJ whole genome shotgun (WGS) entry which is preliminary data.</text>
</comment>
<organism evidence="9 10">
    <name type="scientific">Paenibacillus hemerocallicola</name>
    <dbReference type="NCBI Taxonomy" id="1172614"/>
    <lineage>
        <taxon>Bacteria</taxon>
        <taxon>Bacillati</taxon>
        <taxon>Bacillota</taxon>
        <taxon>Bacilli</taxon>
        <taxon>Bacillales</taxon>
        <taxon>Paenibacillaceae</taxon>
        <taxon>Paenibacillus</taxon>
    </lineage>
</organism>
<comment type="similarity">
    <text evidence="2">Belongs to the DedA family.</text>
</comment>
<keyword evidence="5 7" id="KW-1133">Transmembrane helix</keyword>
<dbReference type="Proteomes" id="UP000307943">
    <property type="component" value="Unassembled WGS sequence"/>
</dbReference>
<feature type="transmembrane region" description="Helical" evidence="7">
    <location>
        <begin position="175"/>
        <end position="196"/>
    </location>
</feature>
<evidence type="ECO:0000256" key="2">
    <source>
        <dbReference type="ARBA" id="ARBA00010792"/>
    </source>
</evidence>
<evidence type="ECO:0000256" key="7">
    <source>
        <dbReference type="SAM" id="Phobius"/>
    </source>
</evidence>
<evidence type="ECO:0000256" key="1">
    <source>
        <dbReference type="ARBA" id="ARBA00004651"/>
    </source>
</evidence>
<evidence type="ECO:0000313" key="9">
    <source>
        <dbReference type="EMBL" id="TNJ62338.1"/>
    </source>
</evidence>
<dbReference type="RefSeq" id="WP_139606167.1">
    <property type="nucleotide sequence ID" value="NZ_VDCQ01000061.1"/>
</dbReference>
<comment type="subcellular location">
    <subcellularLocation>
        <location evidence="1">Cell membrane</location>
        <topology evidence="1">Multi-pass membrane protein</topology>
    </subcellularLocation>
</comment>
<evidence type="ECO:0000256" key="4">
    <source>
        <dbReference type="ARBA" id="ARBA00022692"/>
    </source>
</evidence>
<dbReference type="InterPro" id="IPR032816">
    <property type="entry name" value="VTT_dom"/>
</dbReference>
<sequence>MEKWITDMMNEFGYMGVFLLIALENLFPPIPSEVILTFGGFMTTYSDLSIAGVVIASTIGSIVGAVVLYGIGYWIDVKRMERFIGKWGRILRLTEADVRKAYNWFAKYGVWTVFLCRLVPLLRSLISIPAGSTRMNFGLFMLLTTAGSLIWNIILISIGAAVGSSWETIVAYMDVYSNIVYVFIALVALAVLFVLFRKKKATYNR</sequence>
<dbReference type="AlphaFoldDB" id="A0A5C4SZQ7"/>
<keyword evidence="3" id="KW-1003">Cell membrane</keyword>
<feature type="transmembrane region" description="Helical" evidence="7">
    <location>
        <begin position="12"/>
        <end position="30"/>
    </location>
</feature>
<keyword evidence="4 7" id="KW-0812">Transmembrane</keyword>
<feature type="transmembrane region" description="Helical" evidence="7">
    <location>
        <begin position="137"/>
        <end position="163"/>
    </location>
</feature>
<dbReference type="InterPro" id="IPR051311">
    <property type="entry name" value="DedA_domain"/>
</dbReference>
<dbReference type="EMBL" id="VDCQ01000061">
    <property type="protein sequence ID" value="TNJ62338.1"/>
    <property type="molecule type" value="Genomic_DNA"/>
</dbReference>
<dbReference type="PANTHER" id="PTHR42709">
    <property type="entry name" value="ALKALINE PHOSPHATASE LIKE PROTEIN"/>
    <property type="match status" value="1"/>
</dbReference>
<keyword evidence="10" id="KW-1185">Reference proteome</keyword>
<dbReference type="PANTHER" id="PTHR42709:SF6">
    <property type="entry name" value="UNDECAPRENYL PHOSPHATE TRANSPORTER A"/>
    <property type="match status" value="1"/>
</dbReference>
<name>A0A5C4SZQ7_9BACL</name>